<dbReference type="GO" id="GO:0010181">
    <property type="term" value="F:FMN binding"/>
    <property type="evidence" value="ECO:0007669"/>
    <property type="project" value="InterPro"/>
</dbReference>
<protein>
    <recommendedName>
        <fullName evidence="1">NADH:flavin oxidoreductase/NADH oxidase N-terminal domain-containing protein</fullName>
    </recommendedName>
</protein>
<dbReference type="EMBL" id="KV417523">
    <property type="protein sequence ID" value="KZP25021.1"/>
    <property type="molecule type" value="Genomic_DNA"/>
</dbReference>
<evidence type="ECO:0000313" key="2">
    <source>
        <dbReference type="EMBL" id="KZP25021.1"/>
    </source>
</evidence>
<reference evidence="2 3" key="1">
    <citation type="journal article" date="2016" name="Mol. Biol. Evol.">
        <title>Comparative Genomics of Early-Diverging Mushroom-Forming Fungi Provides Insights into the Origins of Lignocellulose Decay Capabilities.</title>
        <authorList>
            <person name="Nagy L.G."/>
            <person name="Riley R."/>
            <person name="Tritt A."/>
            <person name="Adam C."/>
            <person name="Daum C."/>
            <person name="Floudas D."/>
            <person name="Sun H."/>
            <person name="Yadav J.S."/>
            <person name="Pangilinan J."/>
            <person name="Larsson K.H."/>
            <person name="Matsuura K."/>
            <person name="Barry K."/>
            <person name="Labutti K."/>
            <person name="Kuo R."/>
            <person name="Ohm R.A."/>
            <person name="Bhattacharya S.S."/>
            <person name="Shirouzu T."/>
            <person name="Yoshinaga Y."/>
            <person name="Martin F.M."/>
            <person name="Grigoriev I.V."/>
            <person name="Hibbett D.S."/>
        </authorList>
    </citation>
    <scope>NUCLEOTIDE SEQUENCE [LARGE SCALE GENOMIC DNA]</scope>
    <source>
        <strain evidence="2 3">CBS 109695</strain>
    </source>
</reference>
<dbReference type="PANTHER" id="PTHR22893">
    <property type="entry name" value="NADH OXIDOREDUCTASE-RELATED"/>
    <property type="match status" value="1"/>
</dbReference>
<gene>
    <name evidence="2" type="ORF">FIBSPDRAFT_821364</name>
</gene>
<dbReference type="GO" id="GO:0016491">
    <property type="term" value="F:oxidoreductase activity"/>
    <property type="evidence" value="ECO:0007669"/>
    <property type="project" value="InterPro"/>
</dbReference>
<dbReference type="STRING" id="436010.A0A166NHU8"/>
<dbReference type="Proteomes" id="UP000076532">
    <property type="component" value="Unassembled WGS sequence"/>
</dbReference>
<sequence length="132" mass="13778">MSTAAFANMFQSIQVGDMKLAHRVVMAPLTRLRGTEDHNPGSSAALYYGQRSEAPGTLIISEAALVSEKGGSMPGVTMITTEEQIAGWKTVVDAVHAKGSFIYLQLGASGRPGGVLGASDIPLHGLPTPRIS</sequence>
<dbReference type="PANTHER" id="PTHR22893:SF91">
    <property type="entry name" value="NADPH DEHYDROGENASE 2-RELATED"/>
    <property type="match status" value="1"/>
</dbReference>
<keyword evidence="3" id="KW-1185">Reference proteome</keyword>
<dbReference type="OrthoDB" id="276546at2759"/>
<feature type="domain" description="NADH:flavin oxidoreductase/NADH oxidase N-terminal" evidence="1">
    <location>
        <begin position="9"/>
        <end position="111"/>
    </location>
</feature>
<dbReference type="Pfam" id="PF00724">
    <property type="entry name" value="Oxidored_FMN"/>
    <property type="match status" value="1"/>
</dbReference>
<organism evidence="2 3">
    <name type="scientific">Athelia psychrophila</name>
    <dbReference type="NCBI Taxonomy" id="1759441"/>
    <lineage>
        <taxon>Eukaryota</taxon>
        <taxon>Fungi</taxon>
        <taxon>Dikarya</taxon>
        <taxon>Basidiomycota</taxon>
        <taxon>Agaricomycotina</taxon>
        <taxon>Agaricomycetes</taxon>
        <taxon>Agaricomycetidae</taxon>
        <taxon>Atheliales</taxon>
        <taxon>Atheliaceae</taxon>
        <taxon>Athelia</taxon>
    </lineage>
</organism>
<evidence type="ECO:0000259" key="1">
    <source>
        <dbReference type="Pfam" id="PF00724"/>
    </source>
</evidence>
<dbReference type="InterPro" id="IPR045247">
    <property type="entry name" value="Oye-like"/>
</dbReference>
<dbReference type="InterPro" id="IPR001155">
    <property type="entry name" value="OxRdtase_FMN_N"/>
</dbReference>
<dbReference type="InterPro" id="IPR013785">
    <property type="entry name" value="Aldolase_TIM"/>
</dbReference>
<accession>A0A166NHU8</accession>
<proteinExistence type="predicted"/>
<evidence type="ECO:0000313" key="3">
    <source>
        <dbReference type="Proteomes" id="UP000076532"/>
    </source>
</evidence>
<dbReference type="AlphaFoldDB" id="A0A166NHU8"/>
<name>A0A166NHU8_9AGAM</name>
<dbReference type="SUPFAM" id="SSF51395">
    <property type="entry name" value="FMN-linked oxidoreductases"/>
    <property type="match status" value="1"/>
</dbReference>
<dbReference type="Gene3D" id="3.20.20.70">
    <property type="entry name" value="Aldolase class I"/>
    <property type="match status" value="1"/>
</dbReference>